<protein>
    <recommendedName>
        <fullName evidence="4 17">Undecaprenyl-diphosphatase</fullName>
        <ecNumber evidence="3 17">3.6.1.27</ecNumber>
    </recommendedName>
    <alternativeName>
        <fullName evidence="15 17">Bacitracin resistance protein</fullName>
    </alternativeName>
    <alternativeName>
        <fullName evidence="14 17">Undecaprenyl pyrophosphate phosphatase</fullName>
    </alternativeName>
</protein>
<proteinExistence type="inferred from homology"/>
<comment type="similarity">
    <text evidence="2 17">Belongs to the UppP family.</text>
</comment>
<comment type="miscellaneous">
    <text evidence="17">Bacitracin is thought to be involved in the inhibition of peptidoglycan synthesis by sequestering undecaprenyl diphosphate, thereby reducing the pool of lipid carrier available.</text>
</comment>
<comment type="function">
    <text evidence="17">Catalyzes the dephosphorylation of undecaprenyl diphosphate (UPP). Confers resistance to bacitracin.</text>
</comment>
<dbReference type="InterPro" id="IPR003824">
    <property type="entry name" value="UppP"/>
</dbReference>
<dbReference type="NCBIfam" id="TIGR00753">
    <property type="entry name" value="undec_PP_bacA"/>
    <property type="match status" value="1"/>
</dbReference>
<sequence>MSPGKPNLPGLIGLLNPIWHSRVKSDIMITFIIWVGEADCLNLLYAILLGILQGLTEFLPISSSGHLVIAQEVFNIEEADLAFDVILHLGTLVAVLIYYWRDVLSLISEFCVLLGEYIRGKKPKLLDHTRPYRVLMVMIIIATIPTAVIGLVFKDLFSQLFETADFVGYALIVTGIFLWIANGIVSGRKDLKSMTAWDAVTVGLMQGLAITPGISRSGSTIFAGLIRGLNRELVTRFSFLLSIPAILGAVVLEGKDAFESASSIHEVMPVMAGFAAAAVSGYLAIHLLISALQNKKLIYFSYYCWALGILTILYTWFIA</sequence>
<keyword evidence="9 17" id="KW-0573">Peptidoglycan synthesis</keyword>
<evidence type="ECO:0000256" key="10">
    <source>
        <dbReference type="ARBA" id="ARBA00022989"/>
    </source>
</evidence>
<accession>A0A1I5RTF7</accession>
<evidence type="ECO:0000256" key="5">
    <source>
        <dbReference type="ARBA" id="ARBA00022475"/>
    </source>
</evidence>
<dbReference type="GO" id="GO:0008360">
    <property type="term" value="P:regulation of cell shape"/>
    <property type="evidence" value="ECO:0007669"/>
    <property type="project" value="UniProtKB-KW"/>
</dbReference>
<comment type="catalytic activity">
    <reaction evidence="16 17">
        <text>di-trans,octa-cis-undecaprenyl diphosphate + H2O = di-trans,octa-cis-undecaprenyl phosphate + phosphate + H(+)</text>
        <dbReference type="Rhea" id="RHEA:28094"/>
        <dbReference type="ChEBI" id="CHEBI:15377"/>
        <dbReference type="ChEBI" id="CHEBI:15378"/>
        <dbReference type="ChEBI" id="CHEBI:43474"/>
        <dbReference type="ChEBI" id="CHEBI:58405"/>
        <dbReference type="ChEBI" id="CHEBI:60392"/>
        <dbReference type="EC" id="3.6.1.27"/>
    </reaction>
</comment>
<feature type="transmembrane region" description="Helical" evidence="17">
    <location>
        <begin position="233"/>
        <end position="252"/>
    </location>
</feature>
<evidence type="ECO:0000256" key="17">
    <source>
        <dbReference type="HAMAP-Rule" id="MF_01006"/>
    </source>
</evidence>
<keyword evidence="5 17" id="KW-1003">Cell membrane</keyword>
<dbReference type="PANTHER" id="PTHR30622:SF4">
    <property type="entry name" value="UNDECAPRENYL-DIPHOSPHATASE"/>
    <property type="match status" value="1"/>
</dbReference>
<keyword evidence="6 17" id="KW-0812">Transmembrane</keyword>
<evidence type="ECO:0000256" key="9">
    <source>
        <dbReference type="ARBA" id="ARBA00022984"/>
    </source>
</evidence>
<dbReference type="GO" id="GO:0050380">
    <property type="term" value="F:undecaprenyl-diphosphatase activity"/>
    <property type="evidence" value="ECO:0007669"/>
    <property type="project" value="UniProtKB-UniRule"/>
</dbReference>
<evidence type="ECO:0000256" key="7">
    <source>
        <dbReference type="ARBA" id="ARBA00022801"/>
    </source>
</evidence>
<gene>
    <name evidence="17" type="primary">uppP</name>
    <name evidence="18" type="ORF">SAMN05444406_101112</name>
</gene>
<dbReference type="STRING" id="937334.SAMN05444406_101112"/>
<evidence type="ECO:0000256" key="13">
    <source>
        <dbReference type="ARBA" id="ARBA00023316"/>
    </source>
</evidence>
<dbReference type="EC" id="3.6.1.27" evidence="3 17"/>
<keyword evidence="7 17" id="KW-0378">Hydrolase</keyword>
<evidence type="ECO:0000256" key="15">
    <source>
        <dbReference type="ARBA" id="ARBA00032932"/>
    </source>
</evidence>
<comment type="subcellular location">
    <subcellularLocation>
        <location evidence="1 17">Cell membrane</location>
        <topology evidence="1 17">Multi-pass membrane protein</topology>
    </subcellularLocation>
</comment>
<dbReference type="Pfam" id="PF02673">
    <property type="entry name" value="BacA"/>
    <property type="match status" value="1"/>
</dbReference>
<dbReference type="AlphaFoldDB" id="A0A1I5RTF7"/>
<organism evidence="18 19">
    <name type="scientific">Caldicoprobacter faecalis</name>
    <dbReference type="NCBI Taxonomy" id="937334"/>
    <lineage>
        <taxon>Bacteria</taxon>
        <taxon>Bacillati</taxon>
        <taxon>Bacillota</taxon>
        <taxon>Clostridia</taxon>
        <taxon>Caldicoprobacterales</taxon>
        <taxon>Caldicoprobacteraceae</taxon>
        <taxon>Caldicoprobacter</taxon>
    </lineage>
</organism>
<evidence type="ECO:0000256" key="12">
    <source>
        <dbReference type="ARBA" id="ARBA00023251"/>
    </source>
</evidence>
<feature type="transmembrane region" description="Helical" evidence="17">
    <location>
        <begin position="264"/>
        <end position="285"/>
    </location>
</feature>
<evidence type="ECO:0000256" key="4">
    <source>
        <dbReference type="ARBA" id="ARBA00021581"/>
    </source>
</evidence>
<keyword evidence="19" id="KW-1185">Reference proteome</keyword>
<evidence type="ECO:0000256" key="14">
    <source>
        <dbReference type="ARBA" id="ARBA00032707"/>
    </source>
</evidence>
<evidence type="ECO:0000313" key="18">
    <source>
        <dbReference type="EMBL" id="SFP61808.1"/>
    </source>
</evidence>
<evidence type="ECO:0000256" key="2">
    <source>
        <dbReference type="ARBA" id="ARBA00010621"/>
    </source>
</evidence>
<dbReference type="Proteomes" id="UP000198577">
    <property type="component" value="Unassembled WGS sequence"/>
</dbReference>
<dbReference type="EMBL" id="FOXR01000001">
    <property type="protein sequence ID" value="SFP61808.1"/>
    <property type="molecule type" value="Genomic_DNA"/>
</dbReference>
<feature type="transmembrane region" description="Helical" evidence="17">
    <location>
        <begin position="27"/>
        <end position="52"/>
    </location>
</feature>
<evidence type="ECO:0000256" key="16">
    <source>
        <dbReference type="ARBA" id="ARBA00047594"/>
    </source>
</evidence>
<evidence type="ECO:0000313" key="19">
    <source>
        <dbReference type="Proteomes" id="UP000198577"/>
    </source>
</evidence>
<feature type="transmembrane region" description="Helical" evidence="17">
    <location>
        <begin position="166"/>
        <end position="185"/>
    </location>
</feature>
<feature type="transmembrane region" description="Helical" evidence="17">
    <location>
        <begin position="134"/>
        <end position="154"/>
    </location>
</feature>
<keyword evidence="13 17" id="KW-0961">Cell wall biogenesis/degradation</keyword>
<dbReference type="GO" id="GO:0005886">
    <property type="term" value="C:plasma membrane"/>
    <property type="evidence" value="ECO:0007669"/>
    <property type="project" value="UniProtKB-SubCell"/>
</dbReference>
<dbReference type="HAMAP" id="MF_01006">
    <property type="entry name" value="Undec_diphosphatase"/>
    <property type="match status" value="1"/>
</dbReference>
<evidence type="ECO:0000256" key="8">
    <source>
        <dbReference type="ARBA" id="ARBA00022960"/>
    </source>
</evidence>
<keyword evidence="8 17" id="KW-0133">Cell shape</keyword>
<reference evidence="18 19" key="1">
    <citation type="submission" date="2016-10" db="EMBL/GenBank/DDBJ databases">
        <authorList>
            <person name="de Groot N.N."/>
        </authorList>
    </citation>
    <scope>NUCLEOTIDE SEQUENCE [LARGE SCALE GENOMIC DNA]</scope>
    <source>
        <strain evidence="18 19">DSM 20678</strain>
    </source>
</reference>
<dbReference type="GO" id="GO:0046677">
    <property type="term" value="P:response to antibiotic"/>
    <property type="evidence" value="ECO:0007669"/>
    <property type="project" value="UniProtKB-UniRule"/>
</dbReference>
<keyword evidence="10 17" id="KW-1133">Transmembrane helix</keyword>
<evidence type="ECO:0000256" key="11">
    <source>
        <dbReference type="ARBA" id="ARBA00023136"/>
    </source>
</evidence>
<name>A0A1I5RTF7_9FIRM</name>
<keyword evidence="12 17" id="KW-0046">Antibiotic resistance</keyword>
<dbReference type="PANTHER" id="PTHR30622">
    <property type="entry name" value="UNDECAPRENYL-DIPHOSPHATASE"/>
    <property type="match status" value="1"/>
</dbReference>
<feature type="transmembrane region" description="Helical" evidence="17">
    <location>
        <begin position="297"/>
        <end position="317"/>
    </location>
</feature>
<keyword evidence="11 17" id="KW-0472">Membrane</keyword>
<evidence type="ECO:0000256" key="1">
    <source>
        <dbReference type="ARBA" id="ARBA00004651"/>
    </source>
</evidence>
<dbReference type="GO" id="GO:0009252">
    <property type="term" value="P:peptidoglycan biosynthetic process"/>
    <property type="evidence" value="ECO:0007669"/>
    <property type="project" value="UniProtKB-KW"/>
</dbReference>
<dbReference type="GO" id="GO:0071555">
    <property type="term" value="P:cell wall organization"/>
    <property type="evidence" value="ECO:0007669"/>
    <property type="project" value="UniProtKB-KW"/>
</dbReference>
<evidence type="ECO:0000256" key="3">
    <source>
        <dbReference type="ARBA" id="ARBA00012374"/>
    </source>
</evidence>
<evidence type="ECO:0000256" key="6">
    <source>
        <dbReference type="ARBA" id="ARBA00022692"/>
    </source>
</evidence>